<keyword evidence="5" id="KW-1185">Reference proteome</keyword>
<keyword evidence="1" id="KW-0812">Transmembrane</keyword>
<feature type="domain" description="SHOCT" evidence="3">
    <location>
        <begin position="242"/>
        <end position="269"/>
    </location>
</feature>
<feature type="signal peptide" evidence="2">
    <location>
        <begin position="1"/>
        <end position="26"/>
    </location>
</feature>
<keyword evidence="1" id="KW-1133">Transmembrane helix</keyword>
<dbReference type="EMBL" id="BAAAES010000011">
    <property type="protein sequence ID" value="GAA0675511.1"/>
    <property type="molecule type" value="Genomic_DNA"/>
</dbReference>
<gene>
    <name evidence="4" type="ORF">GCM10009102_29730</name>
</gene>
<dbReference type="RefSeq" id="WP_170296504.1">
    <property type="nucleotide sequence ID" value="NZ_BAAAES010000011.1"/>
</dbReference>
<comment type="caution">
    <text evidence="4">The sequence shown here is derived from an EMBL/GenBank/DDBJ whole genome shotgun (WGS) entry which is preliminary data.</text>
</comment>
<feature type="transmembrane region" description="Helical" evidence="1">
    <location>
        <begin position="159"/>
        <end position="186"/>
    </location>
</feature>
<dbReference type="Pfam" id="PF14373">
    <property type="entry name" value="Imm_superinfect"/>
    <property type="match status" value="1"/>
</dbReference>
<evidence type="ECO:0000256" key="2">
    <source>
        <dbReference type="SAM" id="SignalP"/>
    </source>
</evidence>
<name>A0ABN1HZJ1_9SPHN</name>
<proteinExistence type="predicted"/>
<keyword evidence="1" id="KW-0472">Membrane</keyword>
<evidence type="ECO:0000256" key="1">
    <source>
        <dbReference type="SAM" id="Phobius"/>
    </source>
</evidence>
<feature type="chain" id="PRO_5045509628" description="SHOCT domain-containing protein" evidence="2">
    <location>
        <begin position="27"/>
        <end position="272"/>
    </location>
</feature>
<dbReference type="InterPro" id="IPR018649">
    <property type="entry name" value="SHOCT"/>
</dbReference>
<evidence type="ECO:0000313" key="4">
    <source>
        <dbReference type="EMBL" id="GAA0675511.1"/>
    </source>
</evidence>
<feature type="transmembrane region" description="Helical" evidence="1">
    <location>
        <begin position="127"/>
        <end position="147"/>
    </location>
</feature>
<accession>A0ABN1HZJ1</accession>
<dbReference type="Proteomes" id="UP001500238">
    <property type="component" value="Unassembled WGS sequence"/>
</dbReference>
<evidence type="ECO:0000259" key="3">
    <source>
        <dbReference type="Pfam" id="PF09851"/>
    </source>
</evidence>
<dbReference type="InterPro" id="IPR016410">
    <property type="entry name" value="Phage_imm"/>
</dbReference>
<evidence type="ECO:0000313" key="5">
    <source>
        <dbReference type="Proteomes" id="UP001500238"/>
    </source>
</evidence>
<keyword evidence="2" id="KW-0732">Signal</keyword>
<sequence length="272" mass="27797">MYAGSSIFKILIAIAWVASPLSMAHAAGQAANVVSECLQPEDPSCLGNGTSALPVDRVQTAAGEPDAMVAAVEEPERLPAAVPDETNTTIPASIAAPVEAGLALQDSDVVSASRPDASARSSDSDGAAALGIGLIILCLVGLAIYFAPTLIALIRGHSYTWVIFALNLCGGWTGLGWLAAMVWAVWPTEKALIDPVVGNVTGRGTRNAGDALGAAAFGRERGYAAERTRSGSSGSDGMSTLEQLGRLGALRANGVIDDAEFHAAKTALLART</sequence>
<reference evidence="4 5" key="1">
    <citation type="journal article" date="2019" name="Int. J. Syst. Evol. Microbiol.">
        <title>The Global Catalogue of Microorganisms (GCM) 10K type strain sequencing project: providing services to taxonomists for standard genome sequencing and annotation.</title>
        <authorList>
            <consortium name="The Broad Institute Genomics Platform"/>
            <consortium name="The Broad Institute Genome Sequencing Center for Infectious Disease"/>
            <person name="Wu L."/>
            <person name="Ma J."/>
        </authorList>
    </citation>
    <scope>NUCLEOTIDE SEQUENCE [LARGE SCALE GENOMIC DNA]</scope>
    <source>
        <strain evidence="4 5">JCM 14603</strain>
    </source>
</reference>
<protein>
    <recommendedName>
        <fullName evidence="3">SHOCT domain-containing protein</fullName>
    </recommendedName>
</protein>
<organism evidence="4 5">
    <name type="scientific">Sphingomonas insulae</name>
    <dbReference type="NCBI Taxonomy" id="424800"/>
    <lineage>
        <taxon>Bacteria</taxon>
        <taxon>Pseudomonadati</taxon>
        <taxon>Pseudomonadota</taxon>
        <taxon>Alphaproteobacteria</taxon>
        <taxon>Sphingomonadales</taxon>
        <taxon>Sphingomonadaceae</taxon>
        <taxon>Sphingomonas</taxon>
    </lineage>
</organism>
<dbReference type="Pfam" id="PF09851">
    <property type="entry name" value="SHOCT"/>
    <property type="match status" value="1"/>
</dbReference>